<keyword evidence="4" id="KW-1185">Reference proteome</keyword>
<evidence type="ECO:0000259" key="2">
    <source>
        <dbReference type="Pfam" id="PF13453"/>
    </source>
</evidence>
<dbReference type="Pfam" id="PF13453">
    <property type="entry name" value="Zn_ribbon_TFIIB"/>
    <property type="match status" value="1"/>
</dbReference>
<dbReference type="InterPro" id="IPR027392">
    <property type="entry name" value="TF_Znf"/>
</dbReference>
<feature type="region of interest" description="Disordered" evidence="1">
    <location>
        <begin position="42"/>
        <end position="128"/>
    </location>
</feature>
<feature type="compositionally biased region" description="Basic and acidic residues" evidence="1">
    <location>
        <begin position="68"/>
        <end position="115"/>
    </location>
</feature>
<dbReference type="AlphaFoldDB" id="A0A8J7ICV3"/>
<comment type="caution">
    <text evidence="3">The sequence shown here is derived from an EMBL/GenBank/DDBJ whole genome shotgun (WGS) entry which is preliminary data.</text>
</comment>
<evidence type="ECO:0000313" key="3">
    <source>
        <dbReference type="EMBL" id="MBI1493229.1"/>
    </source>
</evidence>
<sequence length="141" mass="16873">MQCPVDGAQLVITERQGVEIDYCPQCRGVWLDRGELDKIIDRTAFEAGPAPELANPEPVAPPPPPSSRDTRLERQREDHQEDARREYRSQDEDRNREDRRRDRGDERRYEDEDRYRGKKDKYYRKKKKSRVADFLEDIFDF</sequence>
<dbReference type="Proteomes" id="UP000640583">
    <property type="component" value="Unassembled WGS sequence"/>
</dbReference>
<accession>A0A8J7ICV3</accession>
<organism evidence="3 4">
    <name type="scientific">Halocynthiibacter styelae</name>
    <dbReference type="NCBI Taxonomy" id="2761955"/>
    <lineage>
        <taxon>Bacteria</taxon>
        <taxon>Pseudomonadati</taxon>
        <taxon>Pseudomonadota</taxon>
        <taxon>Alphaproteobacteria</taxon>
        <taxon>Rhodobacterales</taxon>
        <taxon>Paracoccaceae</taxon>
        <taxon>Halocynthiibacter</taxon>
    </lineage>
</organism>
<evidence type="ECO:0000256" key="1">
    <source>
        <dbReference type="SAM" id="MobiDB-lite"/>
    </source>
</evidence>
<evidence type="ECO:0000313" key="4">
    <source>
        <dbReference type="Proteomes" id="UP000640583"/>
    </source>
</evidence>
<feature type="compositionally biased region" description="Basic residues" evidence="1">
    <location>
        <begin position="116"/>
        <end position="128"/>
    </location>
</feature>
<gene>
    <name evidence="3" type="ORF">H1D41_06245</name>
</gene>
<dbReference type="EMBL" id="JADCKQ010000004">
    <property type="protein sequence ID" value="MBI1493229.1"/>
    <property type="molecule type" value="Genomic_DNA"/>
</dbReference>
<name>A0A8J7ICV3_9RHOB</name>
<protein>
    <submittedName>
        <fullName evidence="3">Zf-TFIIB domain-containing protein</fullName>
    </submittedName>
</protein>
<dbReference type="RefSeq" id="WP_394355393.1">
    <property type="nucleotide sequence ID" value="NZ_JADCKQ010000004.1"/>
</dbReference>
<proteinExistence type="predicted"/>
<reference evidence="3" key="1">
    <citation type="submission" date="2020-10" db="EMBL/GenBank/DDBJ databases">
        <title>Paenihalocynthiibacter styelae gen. nov., sp. nov., isolated from stalked sea squirt Styela clava.</title>
        <authorList>
            <person name="Kim Y.-O."/>
            <person name="Yoon J.-H."/>
        </authorList>
    </citation>
    <scope>NUCLEOTIDE SEQUENCE</scope>
    <source>
        <strain evidence="3">MYP1-1</strain>
    </source>
</reference>
<feature type="domain" description="Transcription factor zinc-finger" evidence="2">
    <location>
        <begin position="2"/>
        <end position="42"/>
    </location>
</feature>